<comment type="similarity">
    <text evidence="1">Belongs to the ROK (NagC/XylR) family.</text>
</comment>
<dbReference type="PANTHER" id="PTHR18964">
    <property type="entry name" value="ROK (REPRESSOR, ORF, KINASE) FAMILY"/>
    <property type="match status" value="1"/>
</dbReference>
<dbReference type="EMBL" id="JAPDSH010000005">
    <property type="protein sequence ID" value="MDF0480230.1"/>
    <property type="molecule type" value="Genomic_DNA"/>
</dbReference>
<sequence length="189" mass="21081">MATTQNYSPTAIGIALPGHYNQMEKNISTNNAFWKEFKFNALIDNLSIPIYFENNVQCLTLSERLFGKDSHDRNFAILHVGRGMFCSCIYDGSLYGKNNNLVGEIGHVIKYLAITINNLSLMLDTTRIILHGELFTEPQLSLLMTDLLNKNNTLLSTELPLTVEVKNYADINGAVAACGLCVTKHLLTH</sequence>
<gene>
    <name evidence="2" type="ORF">OL233_07975</name>
</gene>
<dbReference type="Gene3D" id="3.30.420.40">
    <property type="match status" value="2"/>
</dbReference>
<comment type="caution">
    <text evidence="2">The sequence shown here is derived from an EMBL/GenBank/DDBJ whole genome shotgun (WGS) entry which is preliminary data.</text>
</comment>
<keyword evidence="3" id="KW-1185">Reference proteome</keyword>
<accession>A0ABT5X2J8</accession>
<dbReference type="RefSeq" id="WP_275471820.1">
    <property type="nucleotide sequence ID" value="NZ_JAPDSH010000005.1"/>
</dbReference>
<protein>
    <submittedName>
        <fullName evidence="2">ROK family protein</fullName>
    </submittedName>
</protein>
<evidence type="ECO:0000256" key="1">
    <source>
        <dbReference type="ARBA" id="ARBA00006479"/>
    </source>
</evidence>
<reference evidence="2" key="1">
    <citation type="submission" date="2022-10" db="EMBL/GenBank/DDBJ databases">
        <title>Vagococcus sp. isolated from poultry meat.</title>
        <authorList>
            <person name="Johansson P."/>
            <person name="Bjorkroth J."/>
        </authorList>
    </citation>
    <scope>NUCLEOTIDE SEQUENCE</scope>
    <source>
        <strain evidence="2">PNs007</strain>
    </source>
</reference>
<dbReference type="InterPro" id="IPR043129">
    <property type="entry name" value="ATPase_NBD"/>
</dbReference>
<dbReference type="SUPFAM" id="SSF53067">
    <property type="entry name" value="Actin-like ATPase domain"/>
    <property type="match status" value="2"/>
</dbReference>
<evidence type="ECO:0000313" key="3">
    <source>
        <dbReference type="Proteomes" id="UP001147148"/>
    </source>
</evidence>
<evidence type="ECO:0000313" key="2">
    <source>
        <dbReference type="EMBL" id="MDF0480230.1"/>
    </source>
</evidence>
<dbReference type="CDD" id="cd23763">
    <property type="entry name" value="ASKHA_ATPase_ROK"/>
    <property type="match status" value="1"/>
</dbReference>
<dbReference type="Proteomes" id="UP001147148">
    <property type="component" value="Unassembled WGS sequence"/>
</dbReference>
<dbReference type="Pfam" id="PF00480">
    <property type="entry name" value="ROK"/>
    <property type="match status" value="1"/>
</dbReference>
<dbReference type="InterPro" id="IPR000600">
    <property type="entry name" value="ROK"/>
</dbReference>
<name>A0ABT5X2J8_9ENTE</name>
<organism evidence="2 3">
    <name type="scientific">Vagococcus proximus</name>
    <dbReference type="NCBI Taxonomy" id="2991417"/>
    <lineage>
        <taxon>Bacteria</taxon>
        <taxon>Bacillati</taxon>
        <taxon>Bacillota</taxon>
        <taxon>Bacilli</taxon>
        <taxon>Lactobacillales</taxon>
        <taxon>Enterococcaceae</taxon>
        <taxon>Vagococcus</taxon>
    </lineage>
</organism>
<proteinExistence type="inferred from homology"/>
<dbReference type="PANTHER" id="PTHR18964:SF149">
    <property type="entry name" value="BIFUNCTIONAL UDP-N-ACETYLGLUCOSAMINE 2-EPIMERASE_N-ACETYLMANNOSAMINE KINASE"/>
    <property type="match status" value="1"/>
</dbReference>